<evidence type="ECO:0000256" key="1">
    <source>
        <dbReference type="SAM" id="MobiDB-lite"/>
    </source>
</evidence>
<feature type="compositionally biased region" description="Basic and acidic residues" evidence="1">
    <location>
        <begin position="7"/>
        <end position="35"/>
    </location>
</feature>
<comment type="caution">
    <text evidence="2">The sequence shown here is derived from an EMBL/GenBank/DDBJ whole genome shotgun (WGS) entry which is preliminary data.</text>
</comment>
<reference evidence="2 3" key="1">
    <citation type="submission" date="2019-10" db="EMBL/GenBank/DDBJ databases">
        <title>Draft Genome Sequence of the Caffeine Degrading Methylotroph Methylorubrum populi PINKEL.</title>
        <authorList>
            <person name="Dawson S.C."/>
            <person name="Zhang X."/>
            <person name="Wright M.E."/>
            <person name="Sharma G."/>
            <person name="Langner J.T."/>
            <person name="Ditty J.L."/>
            <person name="Subuyuj G.A."/>
        </authorList>
    </citation>
    <scope>NUCLEOTIDE SEQUENCE [LARGE SCALE GENOMIC DNA]</scope>
    <source>
        <strain evidence="2 3">Pinkel</strain>
    </source>
</reference>
<feature type="region of interest" description="Disordered" evidence="1">
    <location>
        <begin position="1"/>
        <end position="84"/>
    </location>
</feature>
<organism evidence="2 3">
    <name type="scientific">Methylorubrum populi</name>
    <dbReference type="NCBI Taxonomy" id="223967"/>
    <lineage>
        <taxon>Bacteria</taxon>
        <taxon>Pseudomonadati</taxon>
        <taxon>Pseudomonadota</taxon>
        <taxon>Alphaproteobacteria</taxon>
        <taxon>Hyphomicrobiales</taxon>
        <taxon>Methylobacteriaceae</taxon>
        <taxon>Methylorubrum</taxon>
    </lineage>
</organism>
<protein>
    <submittedName>
        <fullName evidence="2">Uncharacterized protein</fullName>
    </submittedName>
</protein>
<dbReference type="EMBL" id="WEKV01000001">
    <property type="protein sequence ID" value="KAB7788006.1"/>
    <property type="molecule type" value="Genomic_DNA"/>
</dbReference>
<dbReference type="AlphaFoldDB" id="A0A833N1X3"/>
<sequence>MSGLPGEAHRGREARDESDRTAGTEKVAKAPEKAGRPWQGSPQVKGGNGLSSPSLGGTQNTSRRENDADGPGRQTAKDGAAAIGRRAWRRLVRLHGWLEQRG</sequence>
<accession>A0A833N1X3</accession>
<proteinExistence type="predicted"/>
<dbReference type="Proteomes" id="UP000469949">
    <property type="component" value="Unassembled WGS sequence"/>
</dbReference>
<gene>
    <name evidence="2" type="ORF">F8B43_0011</name>
</gene>
<name>A0A833N1X3_9HYPH</name>
<evidence type="ECO:0000313" key="3">
    <source>
        <dbReference type="Proteomes" id="UP000469949"/>
    </source>
</evidence>
<evidence type="ECO:0000313" key="2">
    <source>
        <dbReference type="EMBL" id="KAB7788006.1"/>
    </source>
</evidence>